<dbReference type="PANTHER" id="PTHR11165">
    <property type="entry name" value="SKP1"/>
    <property type="match status" value="1"/>
</dbReference>
<protein>
    <recommendedName>
        <fullName evidence="4">SKP1-like protein</fullName>
    </recommendedName>
</protein>
<dbReference type="InterPro" id="IPR016073">
    <property type="entry name" value="Skp1_comp_POZ"/>
</dbReference>
<feature type="domain" description="SKP1 component POZ" evidence="6">
    <location>
        <begin position="10"/>
        <end position="72"/>
    </location>
</feature>
<dbReference type="Proteomes" id="UP001497480">
    <property type="component" value="Unassembled WGS sequence"/>
</dbReference>
<gene>
    <name evidence="7" type="ORF">LLUT_LOCUS23675</name>
</gene>
<dbReference type="Pfam" id="PF03931">
    <property type="entry name" value="Skp1_POZ"/>
    <property type="match status" value="1"/>
</dbReference>
<keyword evidence="3 4" id="KW-0833">Ubl conjugation pathway</keyword>
<dbReference type="SMART" id="SM00512">
    <property type="entry name" value="Skp1"/>
    <property type="match status" value="1"/>
</dbReference>
<evidence type="ECO:0000256" key="2">
    <source>
        <dbReference type="ARBA" id="ARBA00009993"/>
    </source>
</evidence>
<comment type="caution">
    <text evidence="7">The sequence shown here is derived from an EMBL/GenBank/DDBJ whole genome shotgun (WGS) entry which is preliminary data.</text>
</comment>
<reference evidence="7 8" key="1">
    <citation type="submission" date="2024-03" db="EMBL/GenBank/DDBJ databases">
        <authorList>
            <person name="Martinez-Hernandez J."/>
        </authorList>
    </citation>
    <scope>NUCLEOTIDE SEQUENCE [LARGE SCALE GENOMIC DNA]</scope>
</reference>
<dbReference type="Pfam" id="PF01466">
    <property type="entry name" value="Skp1"/>
    <property type="match status" value="1"/>
</dbReference>
<evidence type="ECO:0000256" key="3">
    <source>
        <dbReference type="ARBA" id="ARBA00022786"/>
    </source>
</evidence>
<comment type="subunit">
    <text evidence="4">Part of a SCF (SKP1-cullin-F-box) protein ligase complex.</text>
</comment>
<evidence type="ECO:0000259" key="5">
    <source>
        <dbReference type="Pfam" id="PF01466"/>
    </source>
</evidence>
<keyword evidence="8" id="KW-1185">Reference proteome</keyword>
<comment type="similarity">
    <text evidence="2 4">Belongs to the SKP1 family.</text>
</comment>
<dbReference type="SUPFAM" id="SSF81382">
    <property type="entry name" value="Skp1 dimerisation domain-like"/>
    <property type="match status" value="1"/>
</dbReference>
<dbReference type="PIRSF" id="PIRSF028729">
    <property type="entry name" value="E3_ubiquit_lig_SCF_Skp"/>
    <property type="match status" value="1"/>
</dbReference>
<dbReference type="GO" id="GO:0006511">
    <property type="term" value="P:ubiquitin-dependent protein catabolic process"/>
    <property type="evidence" value="ECO:0007669"/>
    <property type="project" value="InterPro"/>
</dbReference>
<dbReference type="InterPro" id="IPR011333">
    <property type="entry name" value="SKP1/BTB/POZ_sf"/>
</dbReference>
<evidence type="ECO:0000256" key="1">
    <source>
        <dbReference type="ARBA" id="ARBA00004906"/>
    </source>
</evidence>
<dbReference type="GO" id="GO:0016567">
    <property type="term" value="P:protein ubiquitination"/>
    <property type="evidence" value="ECO:0007669"/>
    <property type="project" value="UniProtKB-UniRule"/>
</dbReference>
<dbReference type="InterPro" id="IPR001232">
    <property type="entry name" value="SKP1-like"/>
</dbReference>
<dbReference type="AlphaFoldDB" id="A0AAV1XLE0"/>
<name>A0AAV1XLE0_LUPLU</name>
<evidence type="ECO:0000256" key="4">
    <source>
        <dbReference type="PIRNR" id="PIRNR028729"/>
    </source>
</evidence>
<comment type="pathway">
    <text evidence="1 4">Protein modification; protein ubiquitination.</text>
</comment>
<dbReference type="EMBL" id="CAXHTB010000016">
    <property type="protein sequence ID" value="CAL0322615.1"/>
    <property type="molecule type" value="Genomic_DNA"/>
</dbReference>
<dbReference type="InterPro" id="IPR016072">
    <property type="entry name" value="Skp1_comp_dimer"/>
</dbReference>
<feature type="domain" description="SKP1 component dimerisation" evidence="5">
    <location>
        <begin position="114"/>
        <end position="160"/>
    </location>
</feature>
<evidence type="ECO:0000313" key="8">
    <source>
        <dbReference type="Proteomes" id="UP001497480"/>
    </source>
</evidence>
<comment type="function">
    <text evidence="4">Involved in ubiquitination and subsequent proteasomal degradation of target proteins. Together with CUL1, RBX1 and a F-box protein, it forms a SCF E3 ubiquitin ligase complex. The functional specificity of this complex depends on the type of F-box protein. In the SCF complex, it serves as an adapter that links the F-box protein to CUL1.</text>
</comment>
<accession>A0AAV1XLE0</accession>
<dbReference type="Gene3D" id="3.30.710.10">
    <property type="entry name" value="Potassium Channel Kv1.1, Chain A"/>
    <property type="match status" value="1"/>
</dbReference>
<dbReference type="InterPro" id="IPR016897">
    <property type="entry name" value="SKP1"/>
</dbReference>
<evidence type="ECO:0000259" key="6">
    <source>
        <dbReference type="Pfam" id="PF03931"/>
    </source>
</evidence>
<dbReference type="GO" id="GO:0009867">
    <property type="term" value="P:jasmonic acid mediated signaling pathway"/>
    <property type="evidence" value="ECO:0007669"/>
    <property type="project" value="UniProtKB-ARBA"/>
</dbReference>
<sequence>MAETPELKRTISLKPCDGDVVEVSSTIAKQMQTIQSFVEDDSFISTTTIIPLPNVTAFQLSKIIDYLNYHSNDKVVTNDVKDSNKKFDEEFLKELEHDQLKELLHAANYLDVKEVLDFLCQAVADLIQDKSVKFVRKFFGVVNDYSVEEEEEIRRTHAWAFEGVEEDY</sequence>
<dbReference type="InterPro" id="IPR036296">
    <property type="entry name" value="SKP1-like_dim_sf"/>
</dbReference>
<proteinExistence type="inferred from homology"/>
<organism evidence="7 8">
    <name type="scientific">Lupinus luteus</name>
    <name type="common">European yellow lupine</name>
    <dbReference type="NCBI Taxonomy" id="3873"/>
    <lineage>
        <taxon>Eukaryota</taxon>
        <taxon>Viridiplantae</taxon>
        <taxon>Streptophyta</taxon>
        <taxon>Embryophyta</taxon>
        <taxon>Tracheophyta</taxon>
        <taxon>Spermatophyta</taxon>
        <taxon>Magnoliopsida</taxon>
        <taxon>eudicotyledons</taxon>
        <taxon>Gunneridae</taxon>
        <taxon>Pentapetalae</taxon>
        <taxon>rosids</taxon>
        <taxon>fabids</taxon>
        <taxon>Fabales</taxon>
        <taxon>Fabaceae</taxon>
        <taxon>Papilionoideae</taxon>
        <taxon>50 kb inversion clade</taxon>
        <taxon>genistoids sensu lato</taxon>
        <taxon>core genistoids</taxon>
        <taxon>Genisteae</taxon>
        <taxon>Lupinus</taxon>
    </lineage>
</organism>
<evidence type="ECO:0000313" key="7">
    <source>
        <dbReference type="EMBL" id="CAL0322615.1"/>
    </source>
</evidence>
<dbReference type="SUPFAM" id="SSF54695">
    <property type="entry name" value="POZ domain"/>
    <property type="match status" value="1"/>
</dbReference>